<dbReference type="CDD" id="cd00806">
    <property type="entry name" value="TrpRS_core"/>
    <property type="match status" value="1"/>
</dbReference>
<feature type="binding site" evidence="8">
    <location>
        <begin position="9"/>
        <end position="11"/>
    </location>
    <ligand>
        <name>ATP</name>
        <dbReference type="ChEBI" id="CHEBI:30616"/>
    </ligand>
</feature>
<dbReference type="InterPro" id="IPR024109">
    <property type="entry name" value="Trp-tRNA-ligase_bac-type"/>
</dbReference>
<dbReference type="InterPro" id="IPR002305">
    <property type="entry name" value="aa-tRNA-synth_Ic"/>
</dbReference>
<comment type="subcellular location">
    <subcellularLocation>
        <location evidence="8">Cytoplasm</location>
    </subcellularLocation>
</comment>
<dbReference type="Proteomes" id="UP000777265">
    <property type="component" value="Unassembled WGS sequence"/>
</dbReference>
<keyword evidence="6 8" id="KW-0030">Aminoacyl-tRNA synthetase</keyword>
<gene>
    <name evidence="8 10" type="primary">trpS</name>
    <name evidence="10" type="ORF">GXY80_09515</name>
</gene>
<evidence type="ECO:0000313" key="11">
    <source>
        <dbReference type="Proteomes" id="UP000777265"/>
    </source>
</evidence>
<keyword evidence="4 8" id="KW-0067">ATP-binding</keyword>
<dbReference type="Pfam" id="PF00579">
    <property type="entry name" value="tRNA-synt_1b"/>
    <property type="match status" value="1"/>
</dbReference>
<keyword evidence="3 8" id="KW-0547">Nucleotide-binding</keyword>
<dbReference type="EMBL" id="JAAYEE010000160">
    <property type="protein sequence ID" value="NLW35701.1"/>
    <property type="molecule type" value="Genomic_DNA"/>
</dbReference>
<keyword evidence="2 8" id="KW-0436">Ligase</keyword>
<dbReference type="FunFam" id="3.40.50.620:FF:000082">
    <property type="entry name" value="MSW1p Mitochondrial tryptophanyl-tRNA synthetase"/>
    <property type="match status" value="1"/>
</dbReference>
<dbReference type="GO" id="GO:0006436">
    <property type="term" value="P:tryptophanyl-tRNA aminoacylation"/>
    <property type="evidence" value="ECO:0007669"/>
    <property type="project" value="UniProtKB-UniRule"/>
</dbReference>
<dbReference type="InterPro" id="IPR050203">
    <property type="entry name" value="Trp-tRNA_synthetase"/>
</dbReference>
<dbReference type="AlphaFoldDB" id="A0A971S137"/>
<comment type="similarity">
    <text evidence="1 8 9">Belongs to the class-I aminoacyl-tRNA synthetase family.</text>
</comment>
<feature type="binding site" evidence="8">
    <location>
        <begin position="17"/>
        <end position="18"/>
    </location>
    <ligand>
        <name>ATP</name>
        <dbReference type="ChEBI" id="CHEBI:30616"/>
    </ligand>
</feature>
<dbReference type="Gene3D" id="1.10.240.10">
    <property type="entry name" value="Tyrosyl-Transfer RNA Synthetase"/>
    <property type="match status" value="1"/>
</dbReference>
<dbReference type="Gene3D" id="3.40.50.620">
    <property type="entry name" value="HUPs"/>
    <property type="match status" value="1"/>
</dbReference>
<dbReference type="GO" id="GO:0004830">
    <property type="term" value="F:tryptophan-tRNA ligase activity"/>
    <property type="evidence" value="ECO:0007669"/>
    <property type="project" value="UniProtKB-UniRule"/>
</dbReference>
<dbReference type="PANTHER" id="PTHR43766">
    <property type="entry name" value="TRYPTOPHAN--TRNA LIGASE, MITOCHONDRIAL"/>
    <property type="match status" value="1"/>
</dbReference>
<dbReference type="PRINTS" id="PR01039">
    <property type="entry name" value="TRNASYNTHTRP"/>
</dbReference>
<comment type="subunit">
    <text evidence="8">Homodimer.</text>
</comment>
<comment type="catalytic activity">
    <reaction evidence="7 8">
        <text>tRNA(Trp) + L-tryptophan + ATP = L-tryptophyl-tRNA(Trp) + AMP + diphosphate + H(+)</text>
        <dbReference type="Rhea" id="RHEA:24080"/>
        <dbReference type="Rhea" id="RHEA-COMP:9671"/>
        <dbReference type="Rhea" id="RHEA-COMP:9705"/>
        <dbReference type="ChEBI" id="CHEBI:15378"/>
        <dbReference type="ChEBI" id="CHEBI:30616"/>
        <dbReference type="ChEBI" id="CHEBI:33019"/>
        <dbReference type="ChEBI" id="CHEBI:57912"/>
        <dbReference type="ChEBI" id="CHEBI:78442"/>
        <dbReference type="ChEBI" id="CHEBI:78535"/>
        <dbReference type="ChEBI" id="CHEBI:456215"/>
        <dbReference type="EC" id="6.1.1.2"/>
    </reaction>
</comment>
<comment type="caution">
    <text evidence="8">Lacks conserved residue(s) required for the propagation of feature annotation.</text>
</comment>
<dbReference type="PANTHER" id="PTHR43766:SF1">
    <property type="entry name" value="TRYPTOPHAN--TRNA LIGASE, MITOCHONDRIAL"/>
    <property type="match status" value="1"/>
</dbReference>
<keyword evidence="5 8" id="KW-0648">Protein biosynthesis</keyword>
<dbReference type="NCBIfam" id="TIGR00233">
    <property type="entry name" value="trpS"/>
    <property type="match status" value="1"/>
</dbReference>
<dbReference type="InterPro" id="IPR001412">
    <property type="entry name" value="aa-tRNA-synth_I_CS"/>
</dbReference>
<protein>
    <recommendedName>
        <fullName evidence="8">Tryptophan--tRNA ligase</fullName>
        <ecNumber evidence="8">6.1.1.2</ecNumber>
    </recommendedName>
    <alternativeName>
        <fullName evidence="8">Tryptophanyl-tRNA synthetase</fullName>
        <shortName evidence="8">TrpRS</shortName>
    </alternativeName>
</protein>
<evidence type="ECO:0000313" key="10">
    <source>
        <dbReference type="EMBL" id="NLW35701.1"/>
    </source>
</evidence>
<comment type="function">
    <text evidence="8">Catalyzes the attachment of tryptophan to tRNA(Trp).</text>
</comment>
<evidence type="ECO:0000256" key="5">
    <source>
        <dbReference type="ARBA" id="ARBA00022917"/>
    </source>
</evidence>
<accession>A0A971S137</accession>
<evidence type="ECO:0000256" key="8">
    <source>
        <dbReference type="HAMAP-Rule" id="MF_00140"/>
    </source>
</evidence>
<evidence type="ECO:0000256" key="2">
    <source>
        <dbReference type="ARBA" id="ARBA00022598"/>
    </source>
</evidence>
<name>A0A971S137_9BACT</name>
<dbReference type="GO" id="GO:0005524">
    <property type="term" value="F:ATP binding"/>
    <property type="evidence" value="ECO:0007669"/>
    <property type="project" value="UniProtKB-UniRule"/>
</dbReference>
<feature type="binding site" evidence="8">
    <location>
        <position position="133"/>
    </location>
    <ligand>
        <name>L-tryptophan</name>
        <dbReference type="ChEBI" id="CHEBI:57912"/>
    </ligand>
</feature>
<dbReference type="InterPro" id="IPR014729">
    <property type="entry name" value="Rossmann-like_a/b/a_fold"/>
</dbReference>
<dbReference type="HAMAP" id="MF_00140_B">
    <property type="entry name" value="Trp_tRNA_synth_B"/>
    <property type="match status" value="1"/>
</dbReference>
<sequence length="325" mass="36471">MKRIFSGIQPTGEIHLGNYVGAIRNWVTLTDEYDCVFCVVDYHAITVEYEISEFRKRAIETALILLACGLSPEKCKIFVQSHVPEHTELAWIFNCVTPIGELERMTQFKDKSKQHRANINMGLMDYPVLQAADILIYKAGFVPVGEDQVQHIELSREVARKFNARFGNVFPEPQALLSIAPKILGVDGEAKMSKTLNNYIGLLEDEEVMWEKLRTAVTDVNRVRRSDPGNPEICNIYTIHRAFSDNRILLDVDKGCRTAGIGCIDCKKMLFKNMIAELGPIREKALSLMKDTDYVIDVIRAGAKKCSAIAKATMAETRSALGILA</sequence>
<evidence type="ECO:0000256" key="3">
    <source>
        <dbReference type="ARBA" id="ARBA00022741"/>
    </source>
</evidence>
<dbReference type="PROSITE" id="PS00178">
    <property type="entry name" value="AA_TRNA_LIGASE_I"/>
    <property type="match status" value="1"/>
</dbReference>
<reference evidence="10" key="1">
    <citation type="journal article" date="2020" name="Biotechnol. Biofuels">
        <title>New insights from the biogas microbiome by comprehensive genome-resolved metagenomics of nearly 1600 species originating from multiple anaerobic digesters.</title>
        <authorList>
            <person name="Campanaro S."/>
            <person name="Treu L."/>
            <person name="Rodriguez-R L.M."/>
            <person name="Kovalovszki A."/>
            <person name="Ziels R.M."/>
            <person name="Maus I."/>
            <person name="Zhu X."/>
            <person name="Kougias P.G."/>
            <person name="Basile A."/>
            <person name="Luo G."/>
            <person name="Schluter A."/>
            <person name="Konstantinidis K.T."/>
            <person name="Angelidaki I."/>
        </authorList>
    </citation>
    <scope>NUCLEOTIDE SEQUENCE</scope>
    <source>
        <strain evidence="10">AS06rmzACSIP_7</strain>
    </source>
</reference>
<proteinExistence type="inferred from homology"/>
<dbReference type="SUPFAM" id="SSF52374">
    <property type="entry name" value="Nucleotidylyl transferase"/>
    <property type="match status" value="1"/>
</dbReference>
<evidence type="ECO:0000256" key="1">
    <source>
        <dbReference type="ARBA" id="ARBA00005594"/>
    </source>
</evidence>
<feature type="short sequence motif" description="'HIGH' region" evidence="8">
    <location>
        <begin position="10"/>
        <end position="18"/>
    </location>
</feature>
<feature type="binding site" evidence="8">
    <location>
        <begin position="145"/>
        <end position="147"/>
    </location>
    <ligand>
        <name>ATP</name>
        <dbReference type="ChEBI" id="CHEBI:30616"/>
    </ligand>
</feature>
<dbReference type="InterPro" id="IPR002306">
    <property type="entry name" value="Trp-tRNA-ligase"/>
</dbReference>
<keyword evidence="8" id="KW-0963">Cytoplasm</keyword>
<reference evidence="10" key="2">
    <citation type="submission" date="2020-01" db="EMBL/GenBank/DDBJ databases">
        <authorList>
            <person name="Campanaro S."/>
        </authorList>
    </citation>
    <scope>NUCLEOTIDE SEQUENCE</scope>
    <source>
        <strain evidence="10">AS06rmzACSIP_7</strain>
    </source>
</reference>
<feature type="binding site" evidence="8">
    <location>
        <position position="183"/>
    </location>
    <ligand>
        <name>ATP</name>
        <dbReference type="ChEBI" id="CHEBI:30616"/>
    </ligand>
</feature>
<organism evidence="10 11">
    <name type="scientific">Syntrophorhabdus aromaticivorans</name>
    <dbReference type="NCBI Taxonomy" id="328301"/>
    <lineage>
        <taxon>Bacteria</taxon>
        <taxon>Pseudomonadati</taxon>
        <taxon>Thermodesulfobacteriota</taxon>
        <taxon>Syntrophorhabdia</taxon>
        <taxon>Syntrophorhabdales</taxon>
        <taxon>Syntrophorhabdaceae</taxon>
        <taxon>Syntrophorhabdus</taxon>
    </lineage>
</organism>
<comment type="caution">
    <text evidence="10">The sequence shown here is derived from an EMBL/GenBank/DDBJ whole genome shotgun (WGS) entry which is preliminary data.</text>
</comment>
<evidence type="ECO:0000256" key="6">
    <source>
        <dbReference type="ARBA" id="ARBA00023146"/>
    </source>
</evidence>
<evidence type="ECO:0000256" key="7">
    <source>
        <dbReference type="ARBA" id="ARBA00049929"/>
    </source>
</evidence>
<evidence type="ECO:0000256" key="4">
    <source>
        <dbReference type="ARBA" id="ARBA00022840"/>
    </source>
</evidence>
<dbReference type="EC" id="6.1.1.2" evidence="8"/>
<dbReference type="FunFam" id="1.10.240.10:FF:000005">
    <property type="entry name" value="Tryptophan--tRNA ligase"/>
    <property type="match status" value="1"/>
</dbReference>
<dbReference type="GO" id="GO:0005829">
    <property type="term" value="C:cytosol"/>
    <property type="evidence" value="ECO:0007669"/>
    <property type="project" value="TreeGrafter"/>
</dbReference>
<evidence type="ECO:0000256" key="9">
    <source>
        <dbReference type="RuleBase" id="RU363036"/>
    </source>
</evidence>